<evidence type="ECO:0000256" key="1">
    <source>
        <dbReference type="ARBA" id="ARBA00004141"/>
    </source>
</evidence>
<keyword evidence="2" id="KW-0677">Repeat</keyword>
<dbReference type="GO" id="GO:0005524">
    <property type="term" value="F:ATP binding"/>
    <property type="evidence" value="ECO:0007669"/>
    <property type="project" value="UniProtKB-KW"/>
</dbReference>
<dbReference type="SMART" id="SM00382">
    <property type="entry name" value="AAA"/>
    <property type="match status" value="2"/>
</dbReference>
<comment type="caution">
    <text evidence="7">The sequence shown here is derived from an EMBL/GenBank/DDBJ whole genome shotgun (WGS) entry which is preliminary data.</text>
</comment>
<dbReference type="FunFam" id="3.40.50.300:FF:003119">
    <property type="entry name" value="ABC ATPase, putative (AFU_orthologue AFUA_1G16440)"/>
    <property type="match status" value="1"/>
</dbReference>
<proteinExistence type="predicted"/>
<feature type="domain" description="ABC transporter" evidence="6">
    <location>
        <begin position="512"/>
        <end position="736"/>
    </location>
</feature>
<dbReference type="InterPro" id="IPR003593">
    <property type="entry name" value="AAA+_ATPase"/>
</dbReference>
<dbReference type="Proteomes" id="UP000606974">
    <property type="component" value="Unassembled WGS sequence"/>
</dbReference>
<dbReference type="PANTHER" id="PTHR19211:SF135">
    <property type="entry name" value="ATPASE, PUTATIVE (AFU_ORTHOLOGUE AFUA_1G16440)-RELATED"/>
    <property type="match status" value="1"/>
</dbReference>
<dbReference type="InterPro" id="IPR003439">
    <property type="entry name" value="ABC_transporter-like_ATP-bd"/>
</dbReference>
<evidence type="ECO:0000313" key="7">
    <source>
        <dbReference type="EMBL" id="KAF7504823.1"/>
    </source>
</evidence>
<evidence type="ECO:0000256" key="5">
    <source>
        <dbReference type="SAM" id="MobiDB-lite"/>
    </source>
</evidence>
<evidence type="ECO:0000256" key="4">
    <source>
        <dbReference type="ARBA" id="ARBA00022840"/>
    </source>
</evidence>
<name>A0A8H7E1N9_9EURO</name>
<evidence type="ECO:0000256" key="3">
    <source>
        <dbReference type="ARBA" id="ARBA00022741"/>
    </source>
</evidence>
<dbReference type="AlphaFoldDB" id="A0A8H7E1N9"/>
<organism evidence="7 8">
    <name type="scientific">Endocarpon pusillum</name>
    <dbReference type="NCBI Taxonomy" id="364733"/>
    <lineage>
        <taxon>Eukaryota</taxon>
        <taxon>Fungi</taxon>
        <taxon>Dikarya</taxon>
        <taxon>Ascomycota</taxon>
        <taxon>Pezizomycotina</taxon>
        <taxon>Eurotiomycetes</taxon>
        <taxon>Chaetothyriomycetidae</taxon>
        <taxon>Verrucariales</taxon>
        <taxon>Verrucariaceae</taxon>
        <taxon>Endocarpon</taxon>
    </lineage>
</organism>
<dbReference type="InterPro" id="IPR050611">
    <property type="entry name" value="ABCF"/>
</dbReference>
<keyword evidence="4" id="KW-0067">ATP-binding</keyword>
<dbReference type="GO" id="GO:0016020">
    <property type="term" value="C:membrane"/>
    <property type="evidence" value="ECO:0007669"/>
    <property type="project" value="UniProtKB-SubCell"/>
</dbReference>
<dbReference type="PROSITE" id="PS00211">
    <property type="entry name" value="ABC_TRANSPORTER_1"/>
    <property type="match status" value="1"/>
</dbReference>
<dbReference type="PROSITE" id="PS50893">
    <property type="entry name" value="ABC_TRANSPORTER_2"/>
    <property type="match status" value="2"/>
</dbReference>
<dbReference type="SUPFAM" id="SSF52540">
    <property type="entry name" value="P-loop containing nucleoside triphosphate hydrolases"/>
    <property type="match status" value="2"/>
</dbReference>
<keyword evidence="8" id="KW-1185">Reference proteome</keyword>
<keyword evidence="3" id="KW-0547">Nucleotide-binding</keyword>
<gene>
    <name evidence="7" type="ORF">GJ744_001689</name>
</gene>
<sequence length="767" mass="83982">MASSIAVSCQQTRFDISDSTVFTGLDIQGLNITVQAPAPSSENIEASKAKSPRKKALADGIEILSNAELKLNLGLRYALIGKNGSGKSTLLRSIAQKLIPGIPNSTRISILQQTSTSDNQHAENEPFPGIDIGSDDGGGEDRASQTPLQRVLSSDSFRNKILHEHSILSTAINSTGDDAFAPIRALRLIRLRRLKEQVRQAEKNARLRSGARGLQARKELRLLEEKFVNADAEARITTLADIDPVVIAAETSAALDLWTDLQGQIESYSGNAAADAEKRAISILRGLGFTTERMMKNKTFAELSGGWRMRCLLAETLFQPSDMMILDEPTNFLDLLGIVWLQRYLLSGNDLAQEGKDTTPSRVVVVVSHDRQFVDSVCDETIVLRDQTLLTFKGTPSAYEADLRSRILHLSKVKEANDRQVKMMEKSIGESLREGKAKGNDNKVRAAKSRQKRLEERMGLQVSASGGRFKLNRDRVGFHDSVRDEIEVPTEESGRSIVLPGVTGLRFPGSLVSLEGVGFRYQKSMPLVLEDIDLVVHMGDRIGIVGLNGCGKTTLIKLITDTIRGPPASGTMTKHPQLKLGYYSQHAVEDLQQHADPNSTALSLMTQQVASTLSEGDIRGLLSSLGLRGRTASDVPISKLSGGQLVRLALARVLWNSPNLLVLDEITTHLDHYTVSALIDALRDYEGAVLLVSHDRFLVRGVVEGQGGGGNGGECEEEDLERGGSVEKEMERRRIVYLLKGGRLKVLDGGVEDFERSLEKRLERLSL</sequence>
<dbReference type="InterPro" id="IPR017871">
    <property type="entry name" value="ABC_transporter-like_CS"/>
</dbReference>
<feature type="domain" description="ABC transporter" evidence="6">
    <location>
        <begin position="47"/>
        <end position="411"/>
    </location>
</feature>
<dbReference type="EMBL" id="JAACFV010000126">
    <property type="protein sequence ID" value="KAF7504823.1"/>
    <property type="molecule type" value="Genomic_DNA"/>
</dbReference>
<evidence type="ECO:0000313" key="8">
    <source>
        <dbReference type="Proteomes" id="UP000606974"/>
    </source>
</evidence>
<evidence type="ECO:0000259" key="6">
    <source>
        <dbReference type="PROSITE" id="PS50893"/>
    </source>
</evidence>
<reference evidence="7" key="1">
    <citation type="submission" date="2020-02" db="EMBL/GenBank/DDBJ databases">
        <authorList>
            <person name="Palmer J.M."/>
        </authorList>
    </citation>
    <scope>NUCLEOTIDE SEQUENCE</scope>
    <source>
        <strain evidence="7">EPUS1.4</strain>
        <tissue evidence="7">Thallus</tissue>
    </source>
</reference>
<accession>A0A8H7E1N9</accession>
<dbReference type="Gene3D" id="3.40.50.300">
    <property type="entry name" value="P-loop containing nucleotide triphosphate hydrolases"/>
    <property type="match status" value="2"/>
</dbReference>
<dbReference type="Pfam" id="PF00005">
    <property type="entry name" value="ABC_tran"/>
    <property type="match status" value="3"/>
</dbReference>
<dbReference type="GO" id="GO:0016887">
    <property type="term" value="F:ATP hydrolysis activity"/>
    <property type="evidence" value="ECO:0007669"/>
    <property type="project" value="InterPro"/>
</dbReference>
<evidence type="ECO:0000256" key="2">
    <source>
        <dbReference type="ARBA" id="ARBA00022737"/>
    </source>
</evidence>
<dbReference type="OrthoDB" id="2110130at2759"/>
<feature type="region of interest" description="Disordered" evidence="5">
    <location>
        <begin position="113"/>
        <end position="146"/>
    </location>
</feature>
<dbReference type="CDD" id="cd03221">
    <property type="entry name" value="ABCF_EF-3"/>
    <property type="match status" value="1"/>
</dbReference>
<dbReference type="InterPro" id="IPR027417">
    <property type="entry name" value="P-loop_NTPase"/>
</dbReference>
<protein>
    <recommendedName>
        <fullName evidence="6">ABC transporter domain-containing protein</fullName>
    </recommendedName>
</protein>
<dbReference type="PANTHER" id="PTHR19211">
    <property type="entry name" value="ATP-BINDING TRANSPORT PROTEIN-RELATED"/>
    <property type="match status" value="1"/>
</dbReference>
<comment type="subcellular location">
    <subcellularLocation>
        <location evidence="1">Membrane</location>
        <topology evidence="1">Multi-pass membrane protein</topology>
    </subcellularLocation>
</comment>